<accession>A0AAV2F1V1</accession>
<evidence type="ECO:0000313" key="2">
    <source>
        <dbReference type="EMBL" id="CAL1392190.1"/>
    </source>
</evidence>
<dbReference type="EMBL" id="OZ034819">
    <property type="protein sequence ID" value="CAL1392190.1"/>
    <property type="molecule type" value="Genomic_DNA"/>
</dbReference>
<feature type="region of interest" description="Disordered" evidence="1">
    <location>
        <begin position="1"/>
        <end position="39"/>
    </location>
</feature>
<dbReference type="Proteomes" id="UP001497516">
    <property type="component" value="Chromosome 6"/>
</dbReference>
<keyword evidence="3" id="KW-1185">Reference proteome</keyword>
<organism evidence="2 3">
    <name type="scientific">Linum trigynum</name>
    <dbReference type="NCBI Taxonomy" id="586398"/>
    <lineage>
        <taxon>Eukaryota</taxon>
        <taxon>Viridiplantae</taxon>
        <taxon>Streptophyta</taxon>
        <taxon>Embryophyta</taxon>
        <taxon>Tracheophyta</taxon>
        <taxon>Spermatophyta</taxon>
        <taxon>Magnoliopsida</taxon>
        <taxon>eudicotyledons</taxon>
        <taxon>Gunneridae</taxon>
        <taxon>Pentapetalae</taxon>
        <taxon>rosids</taxon>
        <taxon>fabids</taxon>
        <taxon>Malpighiales</taxon>
        <taxon>Linaceae</taxon>
        <taxon>Linum</taxon>
    </lineage>
</organism>
<dbReference type="AlphaFoldDB" id="A0AAV2F1V1"/>
<evidence type="ECO:0000313" key="3">
    <source>
        <dbReference type="Proteomes" id="UP001497516"/>
    </source>
</evidence>
<name>A0AAV2F1V1_9ROSI</name>
<feature type="compositionally biased region" description="Polar residues" evidence="1">
    <location>
        <begin position="22"/>
        <end position="35"/>
    </location>
</feature>
<reference evidence="2 3" key="1">
    <citation type="submission" date="2024-04" db="EMBL/GenBank/DDBJ databases">
        <authorList>
            <person name="Fracassetti M."/>
        </authorList>
    </citation>
    <scope>NUCLEOTIDE SEQUENCE [LARGE SCALE GENOMIC DNA]</scope>
</reference>
<proteinExistence type="predicted"/>
<gene>
    <name evidence="2" type="ORF">LTRI10_LOCUS32856</name>
</gene>
<evidence type="ECO:0000256" key="1">
    <source>
        <dbReference type="SAM" id="MobiDB-lite"/>
    </source>
</evidence>
<feature type="region of interest" description="Disordered" evidence="1">
    <location>
        <begin position="54"/>
        <end position="91"/>
    </location>
</feature>
<protein>
    <submittedName>
        <fullName evidence="2">Uncharacterized protein</fullName>
    </submittedName>
</protein>
<sequence length="209" mass="22310">MAFSASVAGRGNSGGRRGRGQAQLSNPSPRSINGGNSIGLKRAAQELNVGLSRRVCSSNQEDRRAADNGPEGEPNFGNFNGQGSCDPILENPVPLQVQEPTHSYGLGNLFCDENPEFLFEDLDETNPFGYQGDMGFLNLEAHLLSLESAVSCSAIGPVENGKSKGKAIMIESSGSPIVYTRRNVGICIQEPEEGVVDSDPKNVQEIRVE</sequence>